<dbReference type="HOGENOM" id="CLU_2958299_0_0_5"/>
<proteinExistence type="predicted"/>
<name>I3XH92_SINF2</name>
<dbReference type="AlphaFoldDB" id="I3XH92"/>
<dbReference type="EMBL" id="CP003570">
    <property type="protein sequence ID" value="AFL55248.1"/>
    <property type="molecule type" value="Genomic_DNA"/>
</dbReference>
<accession>I3XH92</accession>
<organism evidence="1">
    <name type="scientific">Sinorhizobium fredii (strain USDA 257)</name>
    <dbReference type="NCBI Taxonomy" id="1185652"/>
    <lineage>
        <taxon>Bacteria</taxon>
        <taxon>Pseudomonadati</taxon>
        <taxon>Pseudomonadota</taxon>
        <taxon>Alphaproteobacteria</taxon>
        <taxon>Hyphomicrobiales</taxon>
        <taxon>Rhizobiaceae</taxon>
        <taxon>Sinorhizobium/Ensifer group</taxon>
        <taxon>Sinorhizobium</taxon>
    </lineage>
</organism>
<protein>
    <submittedName>
        <fullName evidence="1">Uncharacterized protein</fullName>
    </submittedName>
</protein>
<geneLocation type="plasmid" evidence="2">
    <name>pUSDA257 fragment 7</name>
</geneLocation>
<evidence type="ECO:0000313" key="1">
    <source>
        <dbReference type="EMBL" id="AFL55248.1"/>
    </source>
</evidence>
<gene>
    <name evidence="1" type="ORF">USDA257_p05330</name>
</gene>
<reference evidence="1" key="1">
    <citation type="journal article" date="2012" name="J. Bacteriol.">
        <title>Complete genome sequence of the broad-host-range strain Sinorhizobium fredii USDA257.</title>
        <authorList>
            <person name="Schuldes J."/>
            <person name="Rodriguez Orbegoso M."/>
            <person name="Schmeisser C."/>
            <person name="Krishnan H.B."/>
            <person name="Daniel R."/>
            <person name="Streit W.R."/>
        </authorList>
    </citation>
    <scope>NUCLEOTIDE SEQUENCE [LARGE SCALE GENOMIC DNA]</scope>
    <source>
        <strain evidence="1">USDA 257</strain>
        <plasmid evidence="1">pUSDA257</plasmid>
    </source>
</reference>
<keyword evidence="1" id="KW-0614">Plasmid</keyword>
<sequence length="59" mass="6437">MSIELFAPPESGSLQLSSIPQTDAANSAAISTGFAEDRFSRRCLLEPAYPIRDDVEYTT</sequence>
<evidence type="ECO:0000313" key="2">
    <source>
        <dbReference type="Proteomes" id="UP000006180"/>
    </source>
</evidence>